<evidence type="ECO:0000313" key="3">
    <source>
        <dbReference type="Proteomes" id="UP001432322"/>
    </source>
</evidence>
<dbReference type="AlphaFoldDB" id="A0AAV5WH89"/>
<keyword evidence="3" id="KW-1185">Reference proteome</keyword>
<accession>A0AAV5WH89</accession>
<evidence type="ECO:0000313" key="2">
    <source>
        <dbReference type="EMBL" id="GMT31252.1"/>
    </source>
</evidence>
<dbReference type="EMBL" id="BTSY01000006">
    <property type="protein sequence ID" value="GMT31252.1"/>
    <property type="molecule type" value="Genomic_DNA"/>
</dbReference>
<evidence type="ECO:0008006" key="4">
    <source>
        <dbReference type="Google" id="ProtNLM"/>
    </source>
</evidence>
<reference evidence="2" key="1">
    <citation type="submission" date="2023-10" db="EMBL/GenBank/DDBJ databases">
        <title>Genome assembly of Pristionchus species.</title>
        <authorList>
            <person name="Yoshida K."/>
            <person name="Sommer R.J."/>
        </authorList>
    </citation>
    <scope>NUCLEOTIDE SEQUENCE</scope>
    <source>
        <strain evidence="2">RS5133</strain>
    </source>
</reference>
<proteinExistence type="predicted"/>
<evidence type="ECO:0000256" key="1">
    <source>
        <dbReference type="SAM" id="MobiDB-lite"/>
    </source>
</evidence>
<feature type="non-terminal residue" evidence="2">
    <location>
        <position position="1"/>
    </location>
</feature>
<feature type="region of interest" description="Disordered" evidence="1">
    <location>
        <begin position="244"/>
        <end position="263"/>
    </location>
</feature>
<protein>
    <recommendedName>
        <fullName evidence="4">C2H2-type domain-containing protein</fullName>
    </recommendedName>
</protein>
<name>A0AAV5WH89_9BILA</name>
<dbReference type="Proteomes" id="UP001432322">
    <property type="component" value="Unassembled WGS sequence"/>
</dbReference>
<comment type="caution">
    <text evidence="2">The sequence shown here is derived from an EMBL/GenBank/DDBJ whole genome shotgun (WGS) entry which is preliminary data.</text>
</comment>
<gene>
    <name evidence="2" type="ORF">PFISCL1PPCAC_22549</name>
</gene>
<sequence length="263" mass="30078">QRWNRLRLSIAEEWAELVASIPIDSSTTPNFLEASKAFLDSPIVDSSSDDALKVADPVAPIQNYAIDHNEPSIPVETVDEVTFREGSERFDTDFHAADDRTTEFDHTIRPTSVCGYIRHLDRNHQRTMLQCEIHLACACGHKIYTQSDYQRHRDKCELSGFSIVYEKRPNPFTPPKCILCEHSPVSVHAFAVHLSVRHDTTLLRRDNFTYCAHAVAHSTQRRPTWNATRTAEAESIQCRIPERDRQDLQTHHSTARSTFQKGL</sequence>
<feature type="compositionally biased region" description="Polar residues" evidence="1">
    <location>
        <begin position="251"/>
        <end position="263"/>
    </location>
</feature>
<organism evidence="2 3">
    <name type="scientific">Pristionchus fissidentatus</name>
    <dbReference type="NCBI Taxonomy" id="1538716"/>
    <lineage>
        <taxon>Eukaryota</taxon>
        <taxon>Metazoa</taxon>
        <taxon>Ecdysozoa</taxon>
        <taxon>Nematoda</taxon>
        <taxon>Chromadorea</taxon>
        <taxon>Rhabditida</taxon>
        <taxon>Rhabditina</taxon>
        <taxon>Diplogasteromorpha</taxon>
        <taxon>Diplogasteroidea</taxon>
        <taxon>Neodiplogasteridae</taxon>
        <taxon>Pristionchus</taxon>
    </lineage>
</organism>